<name>A0A396J2Z6_MEDTR</name>
<sequence>MVNSCISVKSTCPPSGTFQSKFQTKLATKYSKWSKAKLSPGQILLPAPNGIIFISLLPVMSKVSSFKNLSGLNSNGSSQTRGSNAISASKKFTVPFLGTK</sequence>
<organism evidence="1">
    <name type="scientific">Medicago truncatula</name>
    <name type="common">Barrel medic</name>
    <name type="synonym">Medicago tribuloides</name>
    <dbReference type="NCBI Taxonomy" id="3880"/>
    <lineage>
        <taxon>Eukaryota</taxon>
        <taxon>Viridiplantae</taxon>
        <taxon>Streptophyta</taxon>
        <taxon>Embryophyta</taxon>
        <taxon>Tracheophyta</taxon>
        <taxon>Spermatophyta</taxon>
        <taxon>Magnoliopsida</taxon>
        <taxon>eudicotyledons</taxon>
        <taxon>Gunneridae</taxon>
        <taxon>Pentapetalae</taxon>
        <taxon>rosids</taxon>
        <taxon>fabids</taxon>
        <taxon>Fabales</taxon>
        <taxon>Fabaceae</taxon>
        <taxon>Papilionoideae</taxon>
        <taxon>50 kb inversion clade</taxon>
        <taxon>NPAAA clade</taxon>
        <taxon>Hologalegina</taxon>
        <taxon>IRL clade</taxon>
        <taxon>Trifolieae</taxon>
        <taxon>Medicago</taxon>
    </lineage>
</organism>
<protein>
    <submittedName>
        <fullName evidence="1">Uncharacterized protein</fullName>
    </submittedName>
</protein>
<dbReference type="Gramene" id="rna7364">
    <property type="protein sequence ID" value="RHN71732.1"/>
    <property type="gene ID" value="gene7364"/>
</dbReference>
<dbReference type="EMBL" id="PSQE01000002">
    <property type="protein sequence ID" value="RHN71732.1"/>
    <property type="molecule type" value="Genomic_DNA"/>
</dbReference>
<accession>A0A396J2Z6</accession>
<comment type="caution">
    <text evidence="1">The sequence shown here is derived from an EMBL/GenBank/DDBJ whole genome shotgun (WGS) entry which is preliminary data.</text>
</comment>
<evidence type="ECO:0000313" key="1">
    <source>
        <dbReference type="EMBL" id="RHN71732.1"/>
    </source>
</evidence>
<dbReference type="Proteomes" id="UP000265566">
    <property type="component" value="Chromosome 2"/>
</dbReference>
<reference evidence="1" key="1">
    <citation type="journal article" date="2018" name="Nat. Plants">
        <title>Whole-genome landscape of Medicago truncatula symbiotic genes.</title>
        <authorList>
            <person name="Pecrix Y."/>
            <person name="Gamas P."/>
            <person name="Carrere S."/>
        </authorList>
    </citation>
    <scope>NUCLEOTIDE SEQUENCE</scope>
    <source>
        <tissue evidence="1">Leaves</tissue>
    </source>
</reference>
<dbReference type="AlphaFoldDB" id="A0A396J2Z6"/>
<gene>
    <name evidence="1" type="ORF">MtrunA17_Chr2g0280021</name>
</gene>
<proteinExistence type="predicted"/>